<dbReference type="InterPro" id="IPR019775">
    <property type="entry name" value="WD40_repeat_CS"/>
</dbReference>
<evidence type="ECO:0000256" key="2">
    <source>
        <dbReference type="ARBA" id="ARBA00022737"/>
    </source>
</evidence>
<gene>
    <name evidence="6" type="primary">LOC106463816</name>
</gene>
<dbReference type="RefSeq" id="XP_022247134.1">
    <property type="nucleotide sequence ID" value="XM_022391426.1"/>
</dbReference>
<name>A0ABM1SU28_LIMPO</name>
<protein>
    <submittedName>
        <fullName evidence="6">WD repeat-containing protein pop1-like</fullName>
    </submittedName>
</protein>
<keyword evidence="2" id="KW-0677">Repeat</keyword>
<sequence>MASVEAQIRKCRKKIRQIEHLESLKRPLTTEEKLKVTKKESTRSELKDLLTKILDETVGSSCKLTLTSSVSRSAPESVPPLSRPLTGDLADLEATGQSSNVIKCERLEENQNRDNEAKRSRISTEVLPENSEQSTALLSVTFTNDCSSTLQSTVPSTPSETTVGSEQQEEEEYRKLVNSKFLVTCLEGHSDIIWSVAVENNFILSASRDTTVRVWDATKGEELCNLRGHTSSVTGVVLLCQQSSVTLAVRLGCSSFQQLAVSCALDCSIIVWSIPDGM</sequence>
<evidence type="ECO:0000313" key="6">
    <source>
        <dbReference type="RefSeq" id="XP_022247134.1"/>
    </source>
</evidence>
<dbReference type="PROSITE" id="PS50294">
    <property type="entry name" value="WD_REPEATS_REGION"/>
    <property type="match status" value="1"/>
</dbReference>
<dbReference type="InterPro" id="IPR015943">
    <property type="entry name" value="WD40/YVTN_repeat-like_dom_sf"/>
</dbReference>
<evidence type="ECO:0000313" key="5">
    <source>
        <dbReference type="Proteomes" id="UP000694941"/>
    </source>
</evidence>
<dbReference type="InterPro" id="IPR036322">
    <property type="entry name" value="WD40_repeat_dom_sf"/>
</dbReference>
<keyword evidence="5" id="KW-1185">Reference proteome</keyword>
<keyword evidence="1 3" id="KW-0853">WD repeat</keyword>
<reference evidence="6" key="1">
    <citation type="submission" date="2025-08" db="UniProtKB">
        <authorList>
            <consortium name="RefSeq"/>
        </authorList>
    </citation>
    <scope>IDENTIFICATION</scope>
    <source>
        <tissue evidence="6">Muscle</tissue>
    </source>
</reference>
<dbReference type="InterPro" id="IPR053299">
    <property type="entry name" value="ASTRA_WD_repeat"/>
</dbReference>
<dbReference type="PANTHER" id="PTHR44156">
    <property type="entry name" value="SUPERNUMERARY LIMBS, ISOFORM B-RELATED"/>
    <property type="match status" value="1"/>
</dbReference>
<feature type="compositionally biased region" description="Basic and acidic residues" evidence="4">
    <location>
        <begin position="108"/>
        <end position="119"/>
    </location>
</feature>
<accession>A0ABM1SU28</accession>
<evidence type="ECO:0000256" key="1">
    <source>
        <dbReference type="ARBA" id="ARBA00022574"/>
    </source>
</evidence>
<evidence type="ECO:0000256" key="4">
    <source>
        <dbReference type="SAM" id="MobiDB-lite"/>
    </source>
</evidence>
<dbReference type="Proteomes" id="UP000694941">
    <property type="component" value="Unplaced"/>
</dbReference>
<dbReference type="Pfam" id="PF00400">
    <property type="entry name" value="WD40"/>
    <property type="match status" value="2"/>
</dbReference>
<organism evidence="5 6">
    <name type="scientific">Limulus polyphemus</name>
    <name type="common">Atlantic horseshoe crab</name>
    <dbReference type="NCBI Taxonomy" id="6850"/>
    <lineage>
        <taxon>Eukaryota</taxon>
        <taxon>Metazoa</taxon>
        <taxon>Ecdysozoa</taxon>
        <taxon>Arthropoda</taxon>
        <taxon>Chelicerata</taxon>
        <taxon>Merostomata</taxon>
        <taxon>Xiphosura</taxon>
        <taxon>Limulidae</taxon>
        <taxon>Limulus</taxon>
    </lineage>
</organism>
<feature type="region of interest" description="Disordered" evidence="4">
    <location>
        <begin position="108"/>
        <end position="130"/>
    </location>
</feature>
<dbReference type="PROSITE" id="PS50082">
    <property type="entry name" value="WD_REPEATS_2"/>
    <property type="match status" value="1"/>
</dbReference>
<dbReference type="GeneID" id="106463816"/>
<dbReference type="Gene3D" id="2.130.10.10">
    <property type="entry name" value="YVTN repeat-like/Quinoprotein amine dehydrogenase"/>
    <property type="match status" value="1"/>
</dbReference>
<dbReference type="SUPFAM" id="SSF50978">
    <property type="entry name" value="WD40 repeat-like"/>
    <property type="match status" value="1"/>
</dbReference>
<feature type="compositionally biased region" description="Low complexity" evidence="4">
    <location>
        <begin position="152"/>
        <end position="166"/>
    </location>
</feature>
<dbReference type="InterPro" id="IPR001680">
    <property type="entry name" value="WD40_rpt"/>
</dbReference>
<evidence type="ECO:0000256" key="3">
    <source>
        <dbReference type="PROSITE-ProRule" id="PRU00221"/>
    </source>
</evidence>
<dbReference type="SMART" id="SM00320">
    <property type="entry name" value="WD40"/>
    <property type="match status" value="2"/>
</dbReference>
<proteinExistence type="predicted"/>
<feature type="repeat" description="WD" evidence="3">
    <location>
        <begin position="186"/>
        <end position="225"/>
    </location>
</feature>
<dbReference type="PROSITE" id="PS00678">
    <property type="entry name" value="WD_REPEATS_1"/>
    <property type="match status" value="1"/>
</dbReference>
<feature type="region of interest" description="Disordered" evidence="4">
    <location>
        <begin position="149"/>
        <end position="168"/>
    </location>
</feature>